<protein>
    <submittedName>
        <fullName evidence="1">Uncharacterized protein</fullName>
    </submittedName>
</protein>
<dbReference type="EMBL" id="CM047582">
    <property type="protein sequence ID" value="KAI9915329.1"/>
    <property type="molecule type" value="Genomic_DNA"/>
</dbReference>
<reference evidence="1 2" key="1">
    <citation type="journal article" date="2022" name="bioRxiv">
        <title>The genome of the oomycete Peronosclerospora sorghi, a cosmopolitan pathogen of maize and sorghum, is inflated with dispersed pseudogenes.</title>
        <authorList>
            <person name="Fletcher K."/>
            <person name="Martin F."/>
            <person name="Isakeit T."/>
            <person name="Cavanaugh K."/>
            <person name="Magill C."/>
            <person name="Michelmore R."/>
        </authorList>
    </citation>
    <scope>NUCLEOTIDE SEQUENCE [LARGE SCALE GENOMIC DNA]</scope>
    <source>
        <strain evidence="1">P6</strain>
    </source>
</reference>
<name>A0ACC0W9A1_9STRA</name>
<evidence type="ECO:0000313" key="1">
    <source>
        <dbReference type="EMBL" id="KAI9915329.1"/>
    </source>
</evidence>
<proteinExistence type="predicted"/>
<sequence>MTQTLRALEARGATLVETPLHHLAPIHIAHTITICSEFAQNLDKYFDRFGDVSPEVQIVLTLGRNFSAMYFLAAQRVRAFALRKFQENVMNKVDAFVTMSTGITAPEIPREALTLGELNVKQLDELFRFSVYGNLIGVPIIAVPIDYNSKGLLMSIQFQTVRWQEDTLLRLSHTTEKHFAQVQTKPQIYFSILEDASKQAST</sequence>
<dbReference type="Proteomes" id="UP001163321">
    <property type="component" value="Chromosome 3"/>
</dbReference>
<keyword evidence="2" id="KW-1185">Reference proteome</keyword>
<comment type="caution">
    <text evidence="1">The sequence shown here is derived from an EMBL/GenBank/DDBJ whole genome shotgun (WGS) entry which is preliminary data.</text>
</comment>
<evidence type="ECO:0000313" key="2">
    <source>
        <dbReference type="Proteomes" id="UP001163321"/>
    </source>
</evidence>
<gene>
    <name evidence="1" type="ORF">PsorP6_007595</name>
</gene>
<organism evidence="1 2">
    <name type="scientific">Peronosclerospora sorghi</name>
    <dbReference type="NCBI Taxonomy" id="230839"/>
    <lineage>
        <taxon>Eukaryota</taxon>
        <taxon>Sar</taxon>
        <taxon>Stramenopiles</taxon>
        <taxon>Oomycota</taxon>
        <taxon>Peronosporomycetes</taxon>
        <taxon>Peronosporales</taxon>
        <taxon>Peronosporaceae</taxon>
        <taxon>Peronosclerospora</taxon>
    </lineage>
</organism>
<accession>A0ACC0W9A1</accession>